<protein>
    <recommendedName>
        <fullName evidence="4">HTH iclR-type domain-containing protein</fullName>
    </recommendedName>
</protein>
<evidence type="ECO:0000256" key="1">
    <source>
        <dbReference type="SAM" id="Phobius"/>
    </source>
</evidence>
<dbReference type="EMBL" id="BLRV01000227">
    <property type="protein sequence ID" value="GFP22132.1"/>
    <property type="molecule type" value="Genomic_DNA"/>
</dbReference>
<gene>
    <name evidence="2" type="ORF">HKBW3S06_01359</name>
</gene>
<evidence type="ECO:0000313" key="3">
    <source>
        <dbReference type="Proteomes" id="UP000580051"/>
    </source>
</evidence>
<evidence type="ECO:0000313" key="2">
    <source>
        <dbReference type="EMBL" id="GFP22132.1"/>
    </source>
</evidence>
<feature type="transmembrane region" description="Helical" evidence="1">
    <location>
        <begin position="6"/>
        <end position="23"/>
    </location>
</feature>
<dbReference type="Gene3D" id="1.10.10.10">
    <property type="entry name" value="Winged helix-like DNA-binding domain superfamily/Winged helix DNA-binding domain"/>
    <property type="match status" value="1"/>
</dbReference>
<name>A0A6V8NP76_9ACTN</name>
<dbReference type="InterPro" id="IPR036390">
    <property type="entry name" value="WH_DNA-bd_sf"/>
</dbReference>
<reference evidence="2 3" key="1">
    <citation type="journal article" date="2020" name="Front. Microbiol.">
        <title>Single-cell genomics of novel Actinobacteria with the Wood-Ljungdahl pathway discovered in a serpentinizing system.</title>
        <authorList>
            <person name="Merino N."/>
            <person name="Kawai M."/>
            <person name="Boyd E.S."/>
            <person name="Colman D.R."/>
            <person name="McGlynn S.E."/>
            <person name="Nealson K.H."/>
            <person name="Kurokawa K."/>
            <person name="Hongoh Y."/>
        </authorList>
    </citation>
    <scope>NUCLEOTIDE SEQUENCE [LARGE SCALE GENOMIC DNA]</scope>
    <source>
        <strain evidence="2 3">S06</strain>
    </source>
</reference>
<evidence type="ECO:0008006" key="4">
    <source>
        <dbReference type="Google" id="ProtNLM"/>
    </source>
</evidence>
<keyword evidence="1" id="KW-1133">Transmembrane helix</keyword>
<keyword evidence="1" id="KW-0812">Transmembrane</keyword>
<dbReference type="Proteomes" id="UP000580051">
    <property type="component" value="Unassembled WGS sequence"/>
</dbReference>
<comment type="caution">
    <text evidence="2">The sequence shown here is derived from an EMBL/GenBank/DDBJ whole genome shotgun (WGS) entry which is preliminary data.</text>
</comment>
<dbReference type="SUPFAM" id="SSF46785">
    <property type="entry name" value="Winged helix' DNA-binding domain"/>
    <property type="match status" value="1"/>
</dbReference>
<accession>A0A6V8NP76</accession>
<dbReference type="InterPro" id="IPR036388">
    <property type="entry name" value="WH-like_DNA-bd_sf"/>
</dbReference>
<keyword evidence="1" id="KW-0472">Membrane</keyword>
<organism evidence="2 3">
    <name type="scientific">Candidatus Hakubella thermalkaliphila</name>
    <dbReference type="NCBI Taxonomy" id="2754717"/>
    <lineage>
        <taxon>Bacteria</taxon>
        <taxon>Bacillati</taxon>
        <taxon>Actinomycetota</taxon>
        <taxon>Actinomycetota incertae sedis</taxon>
        <taxon>Candidatus Hakubellales</taxon>
        <taxon>Candidatus Hakubellaceae</taxon>
        <taxon>Candidatus Hakubella</taxon>
    </lineage>
</organism>
<dbReference type="AlphaFoldDB" id="A0A6V8NP76"/>
<sequence length="118" mass="13309">MTCNLLYLFIGLTIFTVVTLTLLKEMKKKADNDNIGPKTASRDERVSLTRRQKMVLSLVTELEEVGPTRISEELDISLTTAYRELTFLEHAGFITSGSQGKRRVASKGLEYLKQLART</sequence>
<proteinExistence type="predicted"/>